<keyword evidence="6" id="KW-0472">Membrane</keyword>
<evidence type="ECO:0000259" key="7">
    <source>
        <dbReference type="Pfam" id="PF16639"/>
    </source>
</evidence>
<dbReference type="GO" id="GO:0005506">
    <property type="term" value="F:iron ion binding"/>
    <property type="evidence" value="ECO:0007669"/>
    <property type="project" value="InterPro"/>
</dbReference>
<keyword evidence="5" id="KW-0793">Thylakoid</keyword>
<dbReference type="InterPro" id="IPR024094">
    <property type="entry name" value="Cyt_f_lg_dom"/>
</dbReference>
<dbReference type="GO" id="GO:0009535">
    <property type="term" value="C:chloroplast thylakoid membrane"/>
    <property type="evidence" value="ECO:0007669"/>
    <property type="project" value="TreeGrafter"/>
</dbReference>
<reference evidence="8 9" key="1">
    <citation type="journal article" date="2017" name="Genome Biol.">
        <title>New reference genome sequences of hot pepper reveal the massive evolution of plant disease-resistance genes by retroduplication.</title>
        <authorList>
            <person name="Kim S."/>
            <person name="Park J."/>
            <person name="Yeom S.I."/>
            <person name="Kim Y.M."/>
            <person name="Seo E."/>
            <person name="Kim K.T."/>
            <person name="Kim M.S."/>
            <person name="Lee J.M."/>
            <person name="Cheong K."/>
            <person name="Shin H.S."/>
            <person name="Kim S.B."/>
            <person name="Han K."/>
            <person name="Lee J."/>
            <person name="Park M."/>
            <person name="Lee H.A."/>
            <person name="Lee H.Y."/>
            <person name="Lee Y."/>
            <person name="Oh S."/>
            <person name="Lee J.H."/>
            <person name="Choi E."/>
            <person name="Choi E."/>
            <person name="Lee S.E."/>
            <person name="Jeon J."/>
            <person name="Kim H."/>
            <person name="Choi G."/>
            <person name="Song H."/>
            <person name="Lee J."/>
            <person name="Lee S.C."/>
            <person name="Kwon J.K."/>
            <person name="Lee H.Y."/>
            <person name="Koo N."/>
            <person name="Hong Y."/>
            <person name="Kim R.W."/>
            <person name="Kang W.H."/>
            <person name="Huh J.H."/>
            <person name="Kang B.C."/>
            <person name="Yang T.J."/>
            <person name="Lee Y.H."/>
            <person name="Bennetzen J.L."/>
            <person name="Choi D."/>
        </authorList>
    </citation>
    <scope>NUCLEOTIDE SEQUENCE [LARGE SCALE GENOMIC DNA]</scope>
    <source>
        <strain evidence="9">cv. PBC81</strain>
    </source>
</reference>
<dbReference type="PANTHER" id="PTHR33288">
    <property type="match status" value="1"/>
</dbReference>
<dbReference type="GO" id="GO:0009055">
    <property type="term" value="F:electron transfer activity"/>
    <property type="evidence" value="ECO:0007669"/>
    <property type="project" value="InterPro"/>
</dbReference>
<dbReference type="STRING" id="33114.A0A2G2WNN5"/>
<organism evidence="8 9">
    <name type="scientific">Capsicum baccatum</name>
    <name type="common">Peruvian pepper</name>
    <dbReference type="NCBI Taxonomy" id="33114"/>
    <lineage>
        <taxon>Eukaryota</taxon>
        <taxon>Viridiplantae</taxon>
        <taxon>Streptophyta</taxon>
        <taxon>Embryophyta</taxon>
        <taxon>Tracheophyta</taxon>
        <taxon>Spermatophyta</taxon>
        <taxon>Magnoliopsida</taxon>
        <taxon>eudicotyledons</taxon>
        <taxon>Gunneridae</taxon>
        <taxon>Pentapetalae</taxon>
        <taxon>asterids</taxon>
        <taxon>lamiids</taxon>
        <taxon>Solanales</taxon>
        <taxon>Solanaceae</taxon>
        <taxon>Solanoideae</taxon>
        <taxon>Capsiceae</taxon>
        <taxon>Capsicum</taxon>
    </lineage>
</organism>
<evidence type="ECO:0000256" key="6">
    <source>
        <dbReference type="ARBA" id="ARBA00023136"/>
    </source>
</evidence>
<keyword evidence="4" id="KW-1133">Transmembrane helix</keyword>
<protein>
    <recommendedName>
        <fullName evidence="7">Cytochrome f large domain-containing protein</fullName>
    </recommendedName>
</protein>
<evidence type="ECO:0000256" key="5">
    <source>
        <dbReference type="ARBA" id="ARBA00023078"/>
    </source>
</evidence>
<dbReference type="InterPro" id="IPR002325">
    <property type="entry name" value="Cyt_f"/>
</dbReference>
<comment type="subcellular location">
    <subcellularLocation>
        <location evidence="1">Membrane</location>
    </subcellularLocation>
</comment>
<dbReference type="Pfam" id="PF16639">
    <property type="entry name" value="Apocytochr_F_N"/>
    <property type="match status" value="1"/>
</dbReference>
<evidence type="ECO:0000313" key="9">
    <source>
        <dbReference type="Proteomes" id="UP000224567"/>
    </source>
</evidence>
<sequence>MKSLKEGLQHSKVEHKGYEICEECGCAFRSQTAKAIHQTPDKKLCIASLNKKSGVKLKQWAAMGVRAKNCEMAEDEEFQPLLPLGRVSLLSELAGRGDLFKTWAQELEGRGDLETREILAEIEILGAIERNAVTGGFFGESTPMLQTVKSELNPVALLSFLANNFDLPGQQANDVLILCDNTTERAALLGKQLFDNTTEKETLSCNMLWSQCPYEQDYENPREATWHIVCANCHLANKPVEIEVPQAVLPDTIFEAVVRIPYDMQLK</sequence>
<dbReference type="Gene3D" id="2.60.40.830">
    <property type="entry name" value="Cytochrome f large domain"/>
    <property type="match status" value="1"/>
</dbReference>
<dbReference type="PRINTS" id="PR00610">
    <property type="entry name" value="CYTOCHROMEF"/>
</dbReference>
<dbReference type="GO" id="GO:0015979">
    <property type="term" value="P:photosynthesis"/>
    <property type="evidence" value="ECO:0007669"/>
    <property type="project" value="UniProtKB-KW"/>
</dbReference>
<evidence type="ECO:0000256" key="2">
    <source>
        <dbReference type="ARBA" id="ARBA00022531"/>
    </source>
</evidence>
<gene>
    <name evidence="8" type="ORF">CQW23_15989</name>
</gene>
<keyword evidence="2" id="KW-0602">Photosynthesis</keyword>
<dbReference type="Proteomes" id="UP000224567">
    <property type="component" value="Unassembled WGS sequence"/>
</dbReference>
<comment type="caution">
    <text evidence="8">The sequence shown here is derived from an EMBL/GenBank/DDBJ whole genome shotgun (WGS) entry which is preliminary data.</text>
</comment>
<dbReference type="GO" id="GO:0020037">
    <property type="term" value="F:heme binding"/>
    <property type="evidence" value="ECO:0007669"/>
    <property type="project" value="InterPro"/>
</dbReference>
<name>A0A2G2WNN5_CAPBA</name>
<evidence type="ECO:0000313" key="8">
    <source>
        <dbReference type="EMBL" id="PHT46831.1"/>
    </source>
</evidence>
<dbReference type="InterPro" id="IPR036826">
    <property type="entry name" value="Cyt_f_lg_dom_sf"/>
</dbReference>
<dbReference type="AlphaFoldDB" id="A0A2G2WNN5"/>
<evidence type="ECO:0000256" key="3">
    <source>
        <dbReference type="ARBA" id="ARBA00022692"/>
    </source>
</evidence>
<keyword evidence="9" id="KW-1185">Reference proteome</keyword>
<evidence type="ECO:0000256" key="1">
    <source>
        <dbReference type="ARBA" id="ARBA00004370"/>
    </source>
</evidence>
<dbReference type="SUPFAM" id="SSF49441">
    <property type="entry name" value="Cytochrome f, large domain"/>
    <property type="match status" value="1"/>
</dbReference>
<dbReference type="EMBL" id="MLFT02000006">
    <property type="protein sequence ID" value="PHT46831.1"/>
    <property type="molecule type" value="Genomic_DNA"/>
</dbReference>
<dbReference type="PROSITE" id="PS51010">
    <property type="entry name" value="CYTF"/>
    <property type="match status" value="1"/>
</dbReference>
<evidence type="ECO:0000256" key="4">
    <source>
        <dbReference type="ARBA" id="ARBA00022989"/>
    </source>
</evidence>
<reference evidence="9" key="2">
    <citation type="journal article" date="2017" name="J. Anim. Genet.">
        <title>Multiple reference genome sequences of hot pepper reveal the massive evolution of plant disease resistance genes by retroduplication.</title>
        <authorList>
            <person name="Kim S."/>
            <person name="Park J."/>
            <person name="Yeom S.-I."/>
            <person name="Kim Y.-M."/>
            <person name="Seo E."/>
            <person name="Kim K.-T."/>
            <person name="Kim M.-S."/>
            <person name="Lee J.M."/>
            <person name="Cheong K."/>
            <person name="Shin H.-S."/>
            <person name="Kim S.-B."/>
            <person name="Han K."/>
            <person name="Lee J."/>
            <person name="Park M."/>
            <person name="Lee H.-A."/>
            <person name="Lee H.-Y."/>
            <person name="Lee Y."/>
            <person name="Oh S."/>
            <person name="Lee J.H."/>
            <person name="Choi E."/>
            <person name="Choi E."/>
            <person name="Lee S.E."/>
            <person name="Jeon J."/>
            <person name="Kim H."/>
            <person name="Choi G."/>
            <person name="Song H."/>
            <person name="Lee J."/>
            <person name="Lee S.-C."/>
            <person name="Kwon J.-K."/>
            <person name="Lee H.-Y."/>
            <person name="Koo N."/>
            <person name="Hong Y."/>
            <person name="Kim R.W."/>
            <person name="Kang W.-H."/>
            <person name="Huh J.H."/>
            <person name="Kang B.-C."/>
            <person name="Yang T.-J."/>
            <person name="Lee Y.-H."/>
            <person name="Bennetzen J.L."/>
            <person name="Choi D."/>
        </authorList>
    </citation>
    <scope>NUCLEOTIDE SEQUENCE [LARGE SCALE GENOMIC DNA]</scope>
    <source>
        <strain evidence="9">cv. PBC81</strain>
    </source>
</reference>
<proteinExistence type="predicted"/>
<accession>A0A2G2WNN5</accession>
<feature type="domain" description="Cytochrome f large" evidence="7">
    <location>
        <begin position="216"/>
        <end position="266"/>
    </location>
</feature>
<dbReference type="OrthoDB" id="1917552at2759"/>
<keyword evidence="3" id="KW-0812">Transmembrane</keyword>
<dbReference type="PANTHER" id="PTHR33288:SF10">
    <property type="entry name" value="CYTOCHROME F"/>
    <property type="match status" value="1"/>
</dbReference>